<reference evidence="2" key="1">
    <citation type="submission" date="2021-05" db="EMBL/GenBank/DDBJ databases">
        <authorList>
            <person name="Alioto T."/>
            <person name="Alioto T."/>
            <person name="Gomez Garrido J."/>
        </authorList>
    </citation>
    <scope>NUCLEOTIDE SEQUENCE</scope>
</reference>
<proteinExistence type="predicted"/>
<name>A0A8D8W939_9HEMI</name>
<sequence length="118" mass="13652">MNASDERTTRHEYDTNTPNGLGSDLTVMRSLENVEIKMSSEQPNTIFVSGKSELPTLQQKYLVSIAFISTQLHTQFQPLKLWDRTIQYMYRRIGFVTLFDRKISHQTPCELVILGEIL</sequence>
<evidence type="ECO:0000313" key="2">
    <source>
        <dbReference type="EMBL" id="CAG6649354.1"/>
    </source>
</evidence>
<feature type="compositionally biased region" description="Basic and acidic residues" evidence="1">
    <location>
        <begin position="1"/>
        <end position="14"/>
    </location>
</feature>
<dbReference type="EMBL" id="HBUF01157119">
    <property type="protein sequence ID" value="CAG6649354.1"/>
    <property type="molecule type" value="Transcribed_RNA"/>
</dbReference>
<organism evidence="2">
    <name type="scientific">Cacopsylla melanoneura</name>
    <dbReference type="NCBI Taxonomy" id="428564"/>
    <lineage>
        <taxon>Eukaryota</taxon>
        <taxon>Metazoa</taxon>
        <taxon>Ecdysozoa</taxon>
        <taxon>Arthropoda</taxon>
        <taxon>Hexapoda</taxon>
        <taxon>Insecta</taxon>
        <taxon>Pterygota</taxon>
        <taxon>Neoptera</taxon>
        <taxon>Paraneoptera</taxon>
        <taxon>Hemiptera</taxon>
        <taxon>Sternorrhyncha</taxon>
        <taxon>Psylloidea</taxon>
        <taxon>Psyllidae</taxon>
        <taxon>Psyllinae</taxon>
        <taxon>Cacopsylla</taxon>
    </lineage>
</organism>
<dbReference type="AlphaFoldDB" id="A0A8D8W939"/>
<accession>A0A8D8W939</accession>
<protein>
    <submittedName>
        <fullName evidence="2">Uncharacterized protein</fullName>
    </submittedName>
</protein>
<feature type="region of interest" description="Disordered" evidence="1">
    <location>
        <begin position="1"/>
        <end position="21"/>
    </location>
</feature>
<evidence type="ECO:0000256" key="1">
    <source>
        <dbReference type="SAM" id="MobiDB-lite"/>
    </source>
</evidence>